<keyword evidence="2" id="KW-1133">Transmembrane helix</keyword>
<dbReference type="AlphaFoldDB" id="A0A0A3J1V3"/>
<comment type="caution">
    <text evidence="3">The sequence shown here is derived from an EMBL/GenBank/DDBJ whole genome shotgun (WGS) entry which is preliminary data.</text>
</comment>
<evidence type="ECO:0000313" key="3">
    <source>
        <dbReference type="EMBL" id="KGR89158.1"/>
    </source>
</evidence>
<dbReference type="OrthoDB" id="2740432at2"/>
<dbReference type="RefSeq" id="WP_036150202.1">
    <property type="nucleotide sequence ID" value="NZ_AVCX01000034.1"/>
</dbReference>
<accession>A0A0A3J1V3</accession>
<sequence length="128" mass="14587">MQNQEGSGASMFETVKNHEDRLTGAEKEIEYLNEQVQEIKQQSITLENTILKDSRETREVMRSQTDKLFELVQSALGFQGSRSSQDHELKMLKWNTLSTVFLKISGGLLALLSSGGAVYYLIQYFFTK</sequence>
<keyword evidence="2" id="KW-0472">Membrane</keyword>
<gene>
    <name evidence="3" type="ORF">CD32_00630</name>
</gene>
<keyword evidence="4" id="KW-1185">Reference proteome</keyword>
<evidence type="ECO:0000256" key="2">
    <source>
        <dbReference type="SAM" id="Phobius"/>
    </source>
</evidence>
<organism evidence="3 4">
    <name type="scientific">Lysinibacillus odysseyi 34hs-1 = NBRC 100172</name>
    <dbReference type="NCBI Taxonomy" id="1220589"/>
    <lineage>
        <taxon>Bacteria</taxon>
        <taxon>Bacillati</taxon>
        <taxon>Bacillota</taxon>
        <taxon>Bacilli</taxon>
        <taxon>Bacillales</taxon>
        <taxon>Bacillaceae</taxon>
        <taxon>Lysinibacillus</taxon>
    </lineage>
</organism>
<keyword evidence="1" id="KW-0175">Coiled coil</keyword>
<dbReference type="Proteomes" id="UP000030437">
    <property type="component" value="Unassembled WGS sequence"/>
</dbReference>
<dbReference type="STRING" id="1220589.CD32_00630"/>
<evidence type="ECO:0000313" key="4">
    <source>
        <dbReference type="Proteomes" id="UP000030437"/>
    </source>
</evidence>
<dbReference type="EMBL" id="JPVP01000031">
    <property type="protein sequence ID" value="KGR89158.1"/>
    <property type="molecule type" value="Genomic_DNA"/>
</dbReference>
<feature type="coiled-coil region" evidence="1">
    <location>
        <begin position="15"/>
        <end position="49"/>
    </location>
</feature>
<keyword evidence="2" id="KW-0812">Transmembrane</keyword>
<protein>
    <submittedName>
        <fullName evidence="3">Uncharacterized protein</fullName>
    </submittedName>
</protein>
<feature type="transmembrane region" description="Helical" evidence="2">
    <location>
        <begin position="100"/>
        <end position="122"/>
    </location>
</feature>
<reference evidence="3 4" key="1">
    <citation type="submission" date="2014-02" db="EMBL/GenBank/DDBJ databases">
        <title>Draft genome sequence of Lysinibacillus odysseyi NBRC 100172.</title>
        <authorList>
            <person name="Zhang F."/>
            <person name="Wang G."/>
            <person name="Zhang L."/>
        </authorList>
    </citation>
    <scope>NUCLEOTIDE SEQUENCE [LARGE SCALE GENOMIC DNA]</scope>
    <source>
        <strain evidence="3 4">NBRC 100172</strain>
    </source>
</reference>
<evidence type="ECO:0000256" key="1">
    <source>
        <dbReference type="SAM" id="Coils"/>
    </source>
</evidence>
<name>A0A0A3J1V3_9BACI</name>
<proteinExistence type="predicted"/>